<reference evidence="3" key="1">
    <citation type="submission" date="2020-01" db="EMBL/GenBank/DDBJ databases">
        <authorList>
            <consortium name="DOE Joint Genome Institute"/>
            <person name="Haridas S."/>
            <person name="Albert R."/>
            <person name="Binder M."/>
            <person name="Bloem J."/>
            <person name="Labutti K."/>
            <person name="Salamov A."/>
            <person name="Andreopoulos B."/>
            <person name="Baker S.E."/>
            <person name="Barry K."/>
            <person name="Bills G."/>
            <person name="Bluhm B.H."/>
            <person name="Cannon C."/>
            <person name="Castanera R."/>
            <person name="Culley D.E."/>
            <person name="Daum C."/>
            <person name="Ezra D."/>
            <person name="Gonzalez J.B."/>
            <person name="Henrissat B."/>
            <person name="Kuo A."/>
            <person name="Liang C."/>
            <person name="Lipzen A."/>
            <person name="Lutzoni F."/>
            <person name="Magnuson J."/>
            <person name="Mondo S."/>
            <person name="Nolan M."/>
            <person name="Ohm R."/>
            <person name="Pangilinan J."/>
            <person name="Park H.-J."/>
            <person name="Ramirez L."/>
            <person name="Alfaro M."/>
            <person name="Sun H."/>
            <person name="Tritt A."/>
            <person name="Yoshinaga Y."/>
            <person name="Zwiers L.-H."/>
            <person name="Turgeon B.G."/>
            <person name="Goodwin S.B."/>
            <person name="Spatafora J.W."/>
            <person name="Crous P.W."/>
            <person name="Grigoriev I.V."/>
        </authorList>
    </citation>
    <scope>NUCLEOTIDE SEQUENCE</scope>
    <source>
        <strain evidence="3">CBS 342.82</strain>
    </source>
</reference>
<reference evidence="3" key="3">
    <citation type="submission" date="2025-08" db="UniProtKB">
        <authorList>
            <consortium name="RefSeq"/>
        </authorList>
    </citation>
    <scope>IDENTIFICATION</scope>
    <source>
        <strain evidence="3">CBS 342.82</strain>
    </source>
</reference>
<evidence type="ECO:0000313" key="3">
    <source>
        <dbReference type="RefSeq" id="XP_033455594.1"/>
    </source>
</evidence>
<organism evidence="3">
    <name type="scientific">Dissoconium aciculare CBS 342.82</name>
    <dbReference type="NCBI Taxonomy" id="1314786"/>
    <lineage>
        <taxon>Eukaryota</taxon>
        <taxon>Fungi</taxon>
        <taxon>Dikarya</taxon>
        <taxon>Ascomycota</taxon>
        <taxon>Pezizomycotina</taxon>
        <taxon>Dothideomycetes</taxon>
        <taxon>Dothideomycetidae</taxon>
        <taxon>Mycosphaerellales</taxon>
        <taxon>Dissoconiaceae</taxon>
        <taxon>Dissoconium</taxon>
    </lineage>
</organism>
<sequence length="210" mass="24042">MHLSWNLSFFLIFIAAVMAALQSPADRPLNEQFILQERNLQMCQSAFPDRDFKIEHFNNMYDDNSPRPFDPMWLPTGFYDALERPISEEEYDRQVEYERRTGLPYHRDREDEQKRKTAPLSVKAFQQHSCSGEHSAELTATETCLTVPKGVAFQVDSISSLCAIWIYADEKCWLDSFEVLDALSGAEGCFSPGDFGSLEVVCSDELPAYD</sequence>
<evidence type="ECO:0000256" key="1">
    <source>
        <dbReference type="SAM" id="SignalP"/>
    </source>
</evidence>
<proteinExistence type="predicted"/>
<dbReference type="GeneID" id="54361300"/>
<feature type="chain" id="PRO_5026969431" evidence="1">
    <location>
        <begin position="20"/>
        <end position="210"/>
    </location>
</feature>
<keyword evidence="1" id="KW-0732">Signal</keyword>
<dbReference type="AlphaFoldDB" id="A0A6J3LSE7"/>
<keyword evidence="2" id="KW-1185">Reference proteome</keyword>
<feature type="signal peptide" evidence="1">
    <location>
        <begin position="1"/>
        <end position="19"/>
    </location>
</feature>
<protein>
    <submittedName>
        <fullName evidence="3">Uncharacterized protein</fullName>
    </submittedName>
</protein>
<dbReference type="RefSeq" id="XP_033455594.1">
    <property type="nucleotide sequence ID" value="XM_033603500.1"/>
</dbReference>
<dbReference type="OrthoDB" id="10549204at2759"/>
<name>A0A6J3LSE7_9PEZI</name>
<reference evidence="3" key="2">
    <citation type="submission" date="2020-04" db="EMBL/GenBank/DDBJ databases">
        <authorList>
            <consortium name="NCBI Genome Project"/>
        </authorList>
    </citation>
    <scope>NUCLEOTIDE SEQUENCE</scope>
    <source>
        <strain evidence="3">CBS 342.82</strain>
    </source>
</reference>
<dbReference type="Proteomes" id="UP000504637">
    <property type="component" value="Unplaced"/>
</dbReference>
<gene>
    <name evidence="3" type="ORF">K489DRAFT_374184</name>
</gene>
<evidence type="ECO:0000313" key="2">
    <source>
        <dbReference type="Proteomes" id="UP000504637"/>
    </source>
</evidence>
<accession>A0A6J3LSE7</accession>